<gene>
    <name evidence="3" type="ORF">NATSA_06055</name>
</gene>
<feature type="transmembrane region" description="Helical" evidence="2">
    <location>
        <begin position="89"/>
        <end position="109"/>
    </location>
</feature>
<dbReference type="EMBL" id="JAFIDN010000003">
    <property type="protein sequence ID" value="MBP3192217.1"/>
    <property type="molecule type" value="Genomic_DNA"/>
</dbReference>
<sequence>MESYIFVLFATLAVAAAIGMITSRDTVNSALFLVLNLISVAGIFLLLKAQFLAVVQVLVYGGAIMVLFLFVIMLLNLSDEENLLSRLSVKYILAFFLGVIVLAQLLYAISSYTGTLPDVSAEIVQIGTVESIGDALFNIYILPVLVTAMLLTAAVVGALLLAQRKLSDKKPND</sequence>
<keyword evidence="2" id="KW-0472">Membrane</keyword>
<keyword evidence="2" id="KW-1133">Transmembrane helix</keyword>
<evidence type="ECO:0000256" key="1">
    <source>
        <dbReference type="ARBA" id="ARBA00005698"/>
    </source>
</evidence>
<evidence type="ECO:0000313" key="4">
    <source>
        <dbReference type="Proteomes" id="UP000673975"/>
    </source>
</evidence>
<keyword evidence="2" id="KW-0520">NAD</keyword>
<dbReference type="GO" id="GO:0008137">
    <property type="term" value="F:NADH dehydrogenase (ubiquinone) activity"/>
    <property type="evidence" value="ECO:0007669"/>
    <property type="project" value="UniProtKB-UniRule"/>
</dbReference>
<keyword evidence="2" id="KW-0812">Transmembrane</keyword>
<proteinExistence type="inferred from homology"/>
<dbReference type="EC" id="7.1.1.-" evidence="2"/>
<dbReference type="GO" id="GO:0005886">
    <property type="term" value="C:plasma membrane"/>
    <property type="evidence" value="ECO:0007669"/>
    <property type="project" value="UniProtKB-SubCell"/>
</dbReference>
<feature type="transmembrane region" description="Helical" evidence="2">
    <location>
        <begin position="30"/>
        <end position="51"/>
    </location>
</feature>
<dbReference type="GO" id="GO:0048038">
    <property type="term" value="F:quinone binding"/>
    <property type="evidence" value="ECO:0007669"/>
    <property type="project" value="UniProtKB-UniRule"/>
</dbReference>
<reference evidence="3" key="1">
    <citation type="submission" date="2021-02" db="EMBL/GenBank/DDBJ databases">
        <title>Natronogracilivirga saccharolytica gen. nov. sp. nov. a new anaerobic, haloalkiliphilic carbohydrate-fermenting bacterium from soda lake and proposing of Cyclonatronumiaceae fam. nov. in the phylum Balneolaeota.</title>
        <authorList>
            <person name="Zhilina T.N."/>
            <person name="Sorokin D.Y."/>
            <person name="Zavarzina D.G."/>
            <person name="Toshchakov S.V."/>
            <person name="Kublanov I.V."/>
        </authorList>
    </citation>
    <scope>NUCLEOTIDE SEQUENCE</scope>
    <source>
        <strain evidence="3">Z-1702</strain>
    </source>
</reference>
<keyword evidence="2" id="KW-0874">Quinone</keyword>
<dbReference type="InterPro" id="IPR001457">
    <property type="entry name" value="NADH_UbQ/plastoQ_OxRdtase_su6"/>
</dbReference>
<evidence type="ECO:0000313" key="3">
    <source>
        <dbReference type="EMBL" id="MBP3192217.1"/>
    </source>
</evidence>
<feature type="transmembrane region" description="Helical" evidence="2">
    <location>
        <begin position="6"/>
        <end position="23"/>
    </location>
</feature>
<organism evidence="3 4">
    <name type="scientific">Natronogracilivirga saccharolytica</name>
    <dbReference type="NCBI Taxonomy" id="2812953"/>
    <lineage>
        <taxon>Bacteria</taxon>
        <taxon>Pseudomonadati</taxon>
        <taxon>Balneolota</taxon>
        <taxon>Balneolia</taxon>
        <taxon>Balneolales</taxon>
        <taxon>Cyclonatronaceae</taxon>
        <taxon>Natronogracilivirga</taxon>
    </lineage>
</organism>
<dbReference type="RefSeq" id="WP_210511107.1">
    <property type="nucleotide sequence ID" value="NZ_JAFIDN010000003.1"/>
</dbReference>
<dbReference type="Pfam" id="PF00499">
    <property type="entry name" value="Oxidored_q3"/>
    <property type="match status" value="1"/>
</dbReference>
<accession>A0A8J7RJ73</accession>
<dbReference type="Proteomes" id="UP000673975">
    <property type="component" value="Unassembled WGS sequence"/>
</dbReference>
<comment type="similarity">
    <text evidence="1 2">Belongs to the complex I subunit 6 family.</text>
</comment>
<dbReference type="PANTHER" id="PTHR33269:SF17">
    <property type="entry name" value="NADH-UBIQUINONE OXIDOREDUCTASE CHAIN 6"/>
    <property type="match status" value="1"/>
</dbReference>
<comment type="subcellular location">
    <subcellularLocation>
        <location evidence="2">Cell membrane</location>
        <topology evidence="2">Multi-pass membrane protein</topology>
    </subcellularLocation>
</comment>
<comment type="caution">
    <text evidence="3">The sequence shown here is derived from an EMBL/GenBank/DDBJ whole genome shotgun (WGS) entry which is preliminary data.</text>
</comment>
<comment type="function">
    <text evidence="2">NDH-1 shuttles electrons from NADH, via FMN and iron-sulfur (Fe-S) centers, to quinones in the respiratory chain. Couples the redox reaction to proton translocation (for every two electrons transferred, four hydrogen ions are translocated across the cytoplasmic membrane), and thus conserves the redox energy in a proton gradient.</text>
</comment>
<keyword evidence="4" id="KW-1185">Reference proteome</keyword>
<dbReference type="PANTHER" id="PTHR33269">
    <property type="entry name" value="NADH-UBIQUINONE OXIDOREDUCTASE CHAIN 6"/>
    <property type="match status" value="1"/>
</dbReference>
<feature type="transmembrane region" description="Helical" evidence="2">
    <location>
        <begin position="57"/>
        <end position="77"/>
    </location>
</feature>
<name>A0A8J7RJ73_9BACT</name>
<keyword evidence="2" id="KW-1003">Cell membrane</keyword>
<protein>
    <recommendedName>
        <fullName evidence="2">NADH-quinone oxidoreductase subunit J</fullName>
        <ecNumber evidence="2">7.1.1.-</ecNumber>
    </recommendedName>
</protein>
<dbReference type="InterPro" id="IPR042106">
    <property type="entry name" value="Nuo/plastoQ_OxRdtase_6_NuoJ"/>
</dbReference>
<comment type="catalytic activity">
    <reaction evidence="2">
        <text>a quinone + NADH + 5 H(+)(in) = a quinol + NAD(+) + 4 H(+)(out)</text>
        <dbReference type="Rhea" id="RHEA:57888"/>
        <dbReference type="ChEBI" id="CHEBI:15378"/>
        <dbReference type="ChEBI" id="CHEBI:24646"/>
        <dbReference type="ChEBI" id="CHEBI:57540"/>
        <dbReference type="ChEBI" id="CHEBI:57945"/>
        <dbReference type="ChEBI" id="CHEBI:132124"/>
    </reaction>
</comment>
<evidence type="ECO:0000256" key="2">
    <source>
        <dbReference type="RuleBase" id="RU004429"/>
    </source>
</evidence>
<dbReference type="Gene3D" id="1.20.120.1200">
    <property type="entry name" value="NADH-ubiquinone/plastoquinone oxidoreductase chain 6, subunit NuoJ"/>
    <property type="match status" value="1"/>
</dbReference>
<dbReference type="AlphaFoldDB" id="A0A8J7RJ73"/>
<feature type="transmembrane region" description="Helical" evidence="2">
    <location>
        <begin position="139"/>
        <end position="162"/>
    </location>
</feature>